<evidence type="ECO:0000313" key="3">
    <source>
        <dbReference type="EMBL" id="RQH55297.1"/>
    </source>
</evidence>
<proteinExistence type="predicted"/>
<reference evidence="3 4" key="1">
    <citation type="journal article" date="2018" name="ACS Chem. Biol.">
        <title>Ketoreductase domain dysfunction expands chemodiversity: malyngamide biosynthesis in the cyanobacterium Okeania hirsuta.</title>
        <authorList>
            <person name="Moss N.A."/>
            <person name="Leao T."/>
            <person name="Rankin M."/>
            <person name="McCullough T.M."/>
            <person name="Qu P."/>
            <person name="Korobeynikov A."/>
            <person name="Smith J.L."/>
            <person name="Gerwick L."/>
            <person name="Gerwick W.H."/>
        </authorList>
    </citation>
    <scope>NUCLEOTIDE SEQUENCE [LARGE SCALE GENOMIC DNA]</scope>
    <source>
        <strain evidence="3 4">PAB10Feb10-1</strain>
    </source>
</reference>
<accession>A0A3N6PKD7</accession>
<dbReference type="EMBL" id="RCBY01000009">
    <property type="protein sequence ID" value="RQH55297.1"/>
    <property type="molecule type" value="Genomic_DNA"/>
</dbReference>
<evidence type="ECO:0000313" key="4">
    <source>
        <dbReference type="Proteomes" id="UP000269154"/>
    </source>
</evidence>
<evidence type="ECO:0000256" key="2">
    <source>
        <dbReference type="SAM" id="SignalP"/>
    </source>
</evidence>
<keyword evidence="1" id="KW-1133">Transmembrane helix</keyword>
<keyword evidence="1" id="KW-0812">Transmembrane</keyword>
<feature type="signal peptide" evidence="2">
    <location>
        <begin position="1"/>
        <end position="24"/>
    </location>
</feature>
<dbReference type="AlphaFoldDB" id="A0A3N6PKD7"/>
<evidence type="ECO:0000256" key="1">
    <source>
        <dbReference type="SAM" id="Phobius"/>
    </source>
</evidence>
<organism evidence="3 4">
    <name type="scientific">Okeania hirsuta</name>
    <dbReference type="NCBI Taxonomy" id="1458930"/>
    <lineage>
        <taxon>Bacteria</taxon>
        <taxon>Bacillati</taxon>
        <taxon>Cyanobacteriota</taxon>
        <taxon>Cyanophyceae</taxon>
        <taxon>Oscillatoriophycideae</taxon>
        <taxon>Oscillatoriales</taxon>
        <taxon>Microcoleaceae</taxon>
        <taxon>Okeania</taxon>
    </lineage>
</organism>
<dbReference type="Proteomes" id="UP000269154">
    <property type="component" value="Unassembled WGS sequence"/>
</dbReference>
<feature type="transmembrane region" description="Helical" evidence="1">
    <location>
        <begin position="40"/>
        <end position="61"/>
    </location>
</feature>
<protein>
    <submittedName>
        <fullName evidence="3">Uncharacterized protein</fullName>
    </submittedName>
</protein>
<keyword evidence="4" id="KW-1185">Reference proteome</keyword>
<feature type="chain" id="PRO_5017999010" evidence="2">
    <location>
        <begin position="25"/>
        <end position="64"/>
    </location>
</feature>
<keyword evidence="2" id="KW-0732">Signal</keyword>
<gene>
    <name evidence="3" type="ORF">D5R40_02945</name>
</gene>
<comment type="caution">
    <text evidence="3">The sequence shown here is derived from an EMBL/GenBank/DDBJ whole genome shotgun (WGS) entry which is preliminary data.</text>
</comment>
<dbReference type="RefSeq" id="WP_124143097.1">
    <property type="nucleotide sequence ID" value="NZ_CAWOKI010000323.1"/>
</dbReference>
<keyword evidence="1" id="KW-0472">Membrane</keyword>
<dbReference type="OrthoDB" id="467694at2"/>
<name>A0A3N6PKD7_9CYAN</name>
<sequence>MLKLKYRKVIFLILIAILAGGSMAAYSQSETNFLLKTVELVMFQQVATIVIYLSCFGWDILRSR</sequence>